<comment type="caution">
    <text evidence="16">The sequence shown here is derived from an EMBL/GenBank/DDBJ whole genome shotgun (WGS) entry which is preliminary data.</text>
</comment>
<comment type="pathway">
    <text evidence="2 12">Amino-acid biosynthesis; L-lysine biosynthesis via DAP pathway; (S)-tetrahydrodipicolinate from L-aspartate: step 3/4.</text>
</comment>
<proteinExistence type="inferred from homology"/>
<comment type="caution">
    <text evidence="12">Lacks conserved residue(s) required for the propagation of feature annotation.</text>
</comment>
<feature type="site" description="Part of a proton relay during catalysis" evidence="12">
    <location>
        <position position="45"/>
    </location>
</feature>
<sequence length="296" mass="32176">MNIHGIIPAMITPLDKEQRLHRTATISLTRYLLQQSIHGLFILGTNGEFHMLSEEEKIAFTEMVSHEANSKVPLIVGAGGNSTEEVIRLSHKLEQAGADVLSVITPYFIQPSQKELIDHYKTIAANTTLPILIYNIPSKTGVSIEPEAVKELASIENIVGIKDSSGNFENINQYIQMTNDQDFVVLAGTDSLILQTLQAGGTGAVAATANIIPEQIASIYKHWKSGNIEAAERAQESVNPLRDLFKLGTIPSVVKKAVEVNGYEAGPPKSPVAAADSTIAQKLSNVLRELKSERNE</sequence>
<keyword evidence="10 12" id="KW-0704">Schiff base</keyword>
<dbReference type="UniPathway" id="UPA00034">
    <property type="reaction ID" value="UER00017"/>
</dbReference>
<evidence type="ECO:0000256" key="13">
    <source>
        <dbReference type="PIRNR" id="PIRNR001365"/>
    </source>
</evidence>
<feature type="binding site" evidence="12 15">
    <location>
        <position position="205"/>
    </location>
    <ligand>
        <name>pyruvate</name>
        <dbReference type="ChEBI" id="CHEBI:15361"/>
    </ligand>
</feature>
<evidence type="ECO:0000256" key="9">
    <source>
        <dbReference type="ARBA" id="ARBA00023239"/>
    </source>
</evidence>
<dbReference type="PIRSF" id="PIRSF001365">
    <property type="entry name" value="DHDPS"/>
    <property type="match status" value="1"/>
</dbReference>
<evidence type="ECO:0000256" key="14">
    <source>
        <dbReference type="PIRSR" id="PIRSR001365-1"/>
    </source>
</evidence>
<dbReference type="PROSITE" id="PS00666">
    <property type="entry name" value="DHDPS_2"/>
    <property type="match status" value="1"/>
</dbReference>
<reference evidence="16" key="1">
    <citation type="journal article" date="2014" name="Genome Announc.">
        <title>Draft Genome Sequences of Three Alkaliphilic Bacillus Strains, Bacillus wakoensis JCM 9140T, Bacillus akibai JCM 9157T, and Bacillus hemicellulosilyticus JCM 9152T.</title>
        <authorList>
            <person name="Yuki M."/>
            <person name="Oshima K."/>
            <person name="Suda W."/>
            <person name="Oshida Y."/>
            <person name="Kitamura K."/>
            <person name="Iida T."/>
            <person name="Hattori M."/>
            <person name="Ohkuma M."/>
        </authorList>
    </citation>
    <scope>NUCLEOTIDE SEQUENCE [LARGE SCALE GENOMIC DNA]</scope>
    <source>
        <strain evidence="16">JCM 9152</strain>
    </source>
</reference>
<dbReference type="OrthoDB" id="9771791at2"/>
<evidence type="ECO:0000313" key="17">
    <source>
        <dbReference type="Proteomes" id="UP000018895"/>
    </source>
</evidence>
<evidence type="ECO:0000256" key="4">
    <source>
        <dbReference type="ARBA" id="ARBA00012086"/>
    </source>
</evidence>
<comment type="subunit">
    <text evidence="12">Homotetramer; dimer of dimers.</text>
</comment>
<dbReference type="PANTHER" id="PTHR12128">
    <property type="entry name" value="DIHYDRODIPICOLINATE SYNTHASE"/>
    <property type="match status" value="1"/>
</dbReference>
<dbReference type="PANTHER" id="PTHR12128:SF66">
    <property type="entry name" value="4-HYDROXY-2-OXOGLUTARATE ALDOLASE, MITOCHONDRIAL"/>
    <property type="match status" value="1"/>
</dbReference>
<comment type="caution">
    <text evidence="12">Was originally thought to be a dihydrodipicolinate synthase (DHDPS), catalyzing the condensation of (S)-aspartate-beta-semialdehyde [(S)-ASA] and pyruvate to dihydrodipicolinate (DHDP). However, it was shown in E.coli that the product of the enzymatic reaction is not dihydrodipicolinate but in fact (4S)-4-hydroxy-2,3,4,5-tetrahydro-(2S)-dipicolinic acid (HTPA), and that the consecutive dehydration reaction leading to DHDP is not spontaneous but catalyzed by DapB.</text>
</comment>
<organism evidence="16 17">
    <name type="scientific">Halalkalibacter hemicellulosilyticusJCM 9152</name>
    <dbReference type="NCBI Taxonomy" id="1236971"/>
    <lineage>
        <taxon>Bacteria</taxon>
        <taxon>Bacillati</taxon>
        <taxon>Bacillota</taxon>
        <taxon>Bacilli</taxon>
        <taxon>Bacillales</taxon>
        <taxon>Bacillaceae</taxon>
        <taxon>Halalkalibacter</taxon>
    </lineage>
</organism>
<dbReference type="InterPro" id="IPR020625">
    <property type="entry name" value="Schiff_base-form_aldolases_AS"/>
</dbReference>
<evidence type="ECO:0000256" key="5">
    <source>
        <dbReference type="ARBA" id="ARBA00022490"/>
    </source>
</evidence>
<dbReference type="AlphaFoldDB" id="W4QJL6"/>
<dbReference type="GO" id="GO:0005737">
    <property type="term" value="C:cytoplasm"/>
    <property type="evidence" value="ECO:0007669"/>
    <property type="project" value="UniProtKB-SubCell"/>
</dbReference>
<evidence type="ECO:0000256" key="10">
    <source>
        <dbReference type="ARBA" id="ARBA00023270"/>
    </source>
</evidence>
<keyword evidence="7 12" id="KW-0220">Diaminopimelate biosynthesis</keyword>
<dbReference type="PRINTS" id="PR00146">
    <property type="entry name" value="DHPICSNTHASE"/>
</dbReference>
<dbReference type="Gene3D" id="3.20.20.70">
    <property type="entry name" value="Aldolase class I"/>
    <property type="match status" value="1"/>
</dbReference>
<dbReference type="RefSeq" id="WP_035345907.1">
    <property type="nucleotide sequence ID" value="NZ_BAUU01000024.1"/>
</dbReference>
<evidence type="ECO:0000313" key="16">
    <source>
        <dbReference type="EMBL" id="GAE31823.1"/>
    </source>
</evidence>
<dbReference type="SUPFAM" id="SSF51569">
    <property type="entry name" value="Aldolase"/>
    <property type="match status" value="1"/>
</dbReference>
<keyword evidence="9 12" id="KW-0456">Lyase</keyword>
<comment type="function">
    <text evidence="1 12">Catalyzes the condensation of (S)-aspartate-beta-semialdehyde [(S)-ASA] and pyruvate to 4-hydroxy-tetrahydrodipicolinate (HTPA).</text>
</comment>
<evidence type="ECO:0000256" key="6">
    <source>
        <dbReference type="ARBA" id="ARBA00022605"/>
    </source>
</evidence>
<dbReference type="GO" id="GO:0009089">
    <property type="term" value="P:lysine biosynthetic process via diaminopimelate"/>
    <property type="evidence" value="ECO:0007669"/>
    <property type="project" value="UniProtKB-UniRule"/>
</dbReference>
<dbReference type="NCBIfam" id="TIGR00674">
    <property type="entry name" value="dapA"/>
    <property type="match status" value="1"/>
</dbReference>
<feature type="active site" description="Proton donor/acceptor" evidence="12 14">
    <location>
        <position position="134"/>
    </location>
</feature>
<evidence type="ECO:0000256" key="3">
    <source>
        <dbReference type="ARBA" id="ARBA00007592"/>
    </source>
</evidence>
<keyword evidence="5 12" id="KW-0963">Cytoplasm</keyword>
<comment type="subcellular location">
    <subcellularLocation>
        <location evidence="12">Cytoplasm</location>
    </subcellularLocation>
</comment>
<dbReference type="CDD" id="cd00408">
    <property type="entry name" value="DHDPS-like"/>
    <property type="match status" value="1"/>
</dbReference>
<feature type="active site" description="Schiff-base intermediate with substrate" evidence="12 14">
    <location>
        <position position="162"/>
    </location>
</feature>
<comment type="catalytic activity">
    <reaction evidence="11 12">
        <text>L-aspartate 4-semialdehyde + pyruvate = (2S,4S)-4-hydroxy-2,3,4,5-tetrahydrodipicolinate + H2O + H(+)</text>
        <dbReference type="Rhea" id="RHEA:34171"/>
        <dbReference type="ChEBI" id="CHEBI:15361"/>
        <dbReference type="ChEBI" id="CHEBI:15377"/>
        <dbReference type="ChEBI" id="CHEBI:15378"/>
        <dbReference type="ChEBI" id="CHEBI:67139"/>
        <dbReference type="ChEBI" id="CHEBI:537519"/>
        <dbReference type="EC" id="4.3.3.7"/>
    </reaction>
</comment>
<evidence type="ECO:0000256" key="8">
    <source>
        <dbReference type="ARBA" id="ARBA00023154"/>
    </source>
</evidence>
<dbReference type="SMART" id="SM01130">
    <property type="entry name" value="DHDPS"/>
    <property type="match status" value="1"/>
</dbReference>
<dbReference type="STRING" id="1236971.JCM9152_3315"/>
<keyword evidence="17" id="KW-1185">Reference proteome</keyword>
<dbReference type="EMBL" id="BAUU01000024">
    <property type="protein sequence ID" value="GAE31823.1"/>
    <property type="molecule type" value="Genomic_DNA"/>
</dbReference>
<evidence type="ECO:0000256" key="15">
    <source>
        <dbReference type="PIRSR" id="PIRSR001365-2"/>
    </source>
</evidence>
<dbReference type="HAMAP" id="MF_00418">
    <property type="entry name" value="DapA"/>
    <property type="match status" value="1"/>
</dbReference>
<evidence type="ECO:0000256" key="12">
    <source>
        <dbReference type="HAMAP-Rule" id="MF_00418"/>
    </source>
</evidence>
<keyword evidence="6 12" id="KW-0028">Amino-acid biosynthesis</keyword>
<evidence type="ECO:0000256" key="1">
    <source>
        <dbReference type="ARBA" id="ARBA00003294"/>
    </source>
</evidence>
<name>W4QJL6_9BACI</name>
<keyword evidence="8 12" id="KW-0457">Lysine biosynthesis</keyword>
<dbReference type="GO" id="GO:0019877">
    <property type="term" value="P:diaminopimelate biosynthetic process"/>
    <property type="evidence" value="ECO:0007669"/>
    <property type="project" value="UniProtKB-UniRule"/>
</dbReference>
<gene>
    <name evidence="12" type="primary">dapA</name>
    <name evidence="16" type="ORF">JCM9152_3315</name>
</gene>
<protein>
    <recommendedName>
        <fullName evidence="4 12">4-hydroxy-tetrahydrodipicolinate synthase</fullName>
        <shortName evidence="12">HTPA synthase</shortName>
        <ecNumber evidence="4 12">4.3.3.7</ecNumber>
    </recommendedName>
</protein>
<dbReference type="InterPro" id="IPR013785">
    <property type="entry name" value="Aldolase_TIM"/>
</dbReference>
<dbReference type="Proteomes" id="UP000018895">
    <property type="component" value="Unassembled WGS sequence"/>
</dbReference>
<comment type="similarity">
    <text evidence="3 12 13">Belongs to the DapA family.</text>
</comment>
<dbReference type="InterPro" id="IPR005263">
    <property type="entry name" value="DapA"/>
</dbReference>
<accession>W4QJL6</accession>
<evidence type="ECO:0000256" key="11">
    <source>
        <dbReference type="ARBA" id="ARBA00047836"/>
    </source>
</evidence>
<dbReference type="InterPro" id="IPR002220">
    <property type="entry name" value="DapA-like"/>
</dbReference>
<evidence type="ECO:0000256" key="7">
    <source>
        <dbReference type="ARBA" id="ARBA00022915"/>
    </source>
</evidence>
<dbReference type="Pfam" id="PF00701">
    <property type="entry name" value="DHDPS"/>
    <property type="match status" value="1"/>
</dbReference>
<evidence type="ECO:0000256" key="2">
    <source>
        <dbReference type="ARBA" id="ARBA00005120"/>
    </source>
</evidence>
<dbReference type="EC" id="4.3.3.7" evidence="4 12"/>
<dbReference type="GO" id="GO:0008840">
    <property type="term" value="F:4-hydroxy-tetrahydrodipicolinate synthase activity"/>
    <property type="evidence" value="ECO:0007669"/>
    <property type="project" value="UniProtKB-UniRule"/>
</dbReference>